<protein>
    <submittedName>
        <fullName evidence="2">Oxygen-independent coproporphyrinogen-III oxidase-like protein</fullName>
        <ecNumber evidence="2">1.3.99.-</ecNumber>
    </submittedName>
</protein>
<evidence type="ECO:0000313" key="2">
    <source>
        <dbReference type="EMBL" id="MPM51584.1"/>
    </source>
</evidence>
<gene>
    <name evidence="2" type="primary">hemN_33</name>
    <name evidence="2" type="ORF">SDC9_98333</name>
</gene>
<dbReference type="AlphaFoldDB" id="A0A645APP4"/>
<name>A0A645APP4_9ZZZZ</name>
<dbReference type="Pfam" id="PF06969">
    <property type="entry name" value="HemN_C"/>
    <property type="match status" value="1"/>
</dbReference>
<dbReference type="EMBL" id="VSSQ01013479">
    <property type="protein sequence ID" value="MPM51584.1"/>
    <property type="molecule type" value="Genomic_DNA"/>
</dbReference>
<organism evidence="2">
    <name type="scientific">bioreactor metagenome</name>
    <dbReference type="NCBI Taxonomy" id="1076179"/>
    <lineage>
        <taxon>unclassified sequences</taxon>
        <taxon>metagenomes</taxon>
        <taxon>ecological metagenomes</taxon>
    </lineage>
</organism>
<dbReference type="EC" id="1.3.99.-" evidence="2"/>
<dbReference type="InterPro" id="IPR010723">
    <property type="entry name" value="HemN_C"/>
</dbReference>
<dbReference type="InterPro" id="IPR058240">
    <property type="entry name" value="rSAM_sf"/>
</dbReference>
<comment type="caution">
    <text evidence="2">The sequence shown here is derived from an EMBL/GenBank/DDBJ whole genome shotgun (WGS) entry which is preliminary data.</text>
</comment>
<proteinExistence type="predicted"/>
<keyword evidence="2" id="KW-0560">Oxidoreductase</keyword>
<evidence type="ECO:0000259" key="1">
    <source>
        <dbReference type="Pfam" id="PF06969"/>
    </source>
</evidence>
<feature type="domain" description="HemN C-terminal" evidence="1">
    <location>
        <begin position="8"/>
        <end position="73"/>
    </location>
</feature>
<accession>A0A645APP4</accession>
<dbReference type="GO" id="GO:0016491">
    <property type="term" value="F:oxidoreductase activity"/>
    <property type="evidence" value="ECO:0007669"/>
    <property type="project" value="UniProtKB-KW"/>
</dbReference>
<reference evidence="2" key="1">
    <citation type="submission" date="2019-08" db="EMBL/GenBank/DDBJ databases">
        <authorList>
            <person name="Kucharzyk K."/>
            <person name="Murdoch R.W."/>
            <person name="Higgins S."/>
            <person name="Loffler F."/>
        </authorList>
    </citation>
    <scope>NUCLEOTIDE SEQUENCE</scope>
</reference>
<dbReference type="SUPFAM" id="SSF102114">
    <property type="entry name" value="Radical SAM enzymes"/>
    <property type="match status" value="1"/>
</dbReference>
<sequence length="85" mass="10115">MITDVEKLSVIEKQEEFMFMGLRMTKGISESDFRDRFSHNIYDVYGDELKELIKEELIVSQNDRLFLSERGIDVSNQVFEKFIRS</sequence>